<dbReference type="Gene3D" id="1.10.720.30">
    <property type="entry name" value="SAP domain"/>
    <property type="match status" value="1"/>
</dbReference>
<feature type="compositionally biased region" description="Pro residues" evidence="1">
    <location>
        <begin position="582"/>
        <end position="599"/>
    </location>
</feature>
<comment type="caution">
    <text evidence="3">The sequence shown here is derived from an EMBL/GenBank/DDBJ whole genome shotgun (WGS) entry which is preliminary data.</text>
</comment>
<feature type="region of interest" description="Disordered" evidence="1">
    <location>
        <begin position="248"/>
        <end position="280"/>
    </location>
</feature>
<dbReference type="AlphaFoldDB" id="A0A443PQP3"/>
<dbReference type="Proteomes" id="UP000283530">
    <property type="component" value="Unassembled WGS sequence"/>
</dbReference>
<evidence type="ECO:0000259" key="2">
    <source>
        <dbReference type="PROSITE" id="PS50800"/>
    </source>
</evidence>
<sequence length="660" mass="72754">MSSPYPVLYNRPIDQWKVTELREELRKRKLMTKGLKEDLVKRLDEAIRNERESVNEELGNGFGLDSDSEVKSEDLKSKSIGSQVVEEAPGYVVNEGEKVDNVDVAAATVDIGGNNASAETAQEDQVQDGKSMDATDKNSKVDETVIHTVSMENSVIDGESVETKLESSAQVTKCNIQVENEDSKPPSFEDVKSNISDPNNQVSEVSPILGFQVKCESISTDSVSINEKNELKDNLNADNLNLELEVVKPEMVEPSSRDVPAIGGDLHSLGDQEPGENQGSMEEIHDTNAATADLIKKNESTDAGSPEKLNLDRSSGDDSLEEDVLDSKQIDSNHNSDEAIDRNEPMELPVVKEGSADVAMEVGPSPGKRVPDEKNHNLEISSEKRKLEDQELVGNSEPSKRQRRWNSETIKVPEPQTTNLTPLSTPKDSFQYTPRRAFTRSDSTVSGDSPKERIVPISQKTPTTSLRIDRFLRPFTLKAVQELLAKTGTVTDFWMDHIKTHCYVTYSSGEEAIATRNALYNLQWPPNGGRLLTADFVDPQEVKTRVEAPPQSPVPVSPSATAPAPTSQPQPASHQHTLRQQLPPPPPLPTPPPPPPLSDPLPVRERLSLPPPPPKKPDPPIVTLDDLFRKTRATPRIYYLPLSEEQVAAKLTAQARSRKD</sequence>
<feature type="region of interest" description="Disordered" evidence="1">
    <location>
        <begin position="298"/>
        <end position="408"/>
    </location>
</feature>
<dbReference type="Pfam" id="PF16294">
    <property type="entry name" value="RSB_motif"/>
    <property type="match status" value="1"/>
</dbReference>
<feature type="compositionally biased region" description="Basic and acidic residues" evidence="1">
    <location>
        <begin position="181"/>
        <end position="192"/>
    </location>
</feature>
<dbReference type="SMART" id="SM00513">
    <property type="entry name" value="SAP"/>
    <property type="match status" value="1"/>
</dbReference>
<feature type="compositionally biased region" description="Basic and acidic residues" evidence="1">
    <location>
        <begin position="369"/>
        <end position="389"/>
    </location>
</feature>
<evidence type="ECO:0000313" key="3">
    <source>
        <dbReference type="EMBL" id="RWR93045.1"/>
    </source>
</evidence>
<feature type="compositionally biased region" description="Basic and acidic residues" evidence="1">
    <location>
        <begin position="325"/>
        <end position="345"/>
    </location>
</feature>
<dbReference type="SUPFAM" id="SSF54928">
    <property type="entry name" value="RNA-binding domain, RBD"/>
    <property type="match status" value="1"/>
</dbReference>
<accession>A0A443PQP3</accession>
<keyword evidence="4" id="KW-1185">Reference proteome</keyword>
<name>A0A443PQP3_9MAGN</name>
<feature type="domain" description="SAP" evidence="2">
    <location>
        <begin position="13"/>
        <end position="47"/>
    </location>
</feature>
<protein>
    <submittedName>
        <fullName evidence="3">Apoptotic chromatin condensation inducer in the nucleus</fullName>
    </submittedName>
</protein>
<dbReference type="SUPFAM" id="SSF68906">
    <property type="entry name" value="SAP domain"/>
    <property type="match status" value="1"/>
</dbReference>
<dbReference type="CDD" id="cd12432">
    <property type="entry name" value="RRM_ACINU"/>
    <property type="match status" value="1"/>
</dbReference>
<dbReference type="GO" id="GO:0003676">
    <property type="term" value="F:nucleic acid binding"/>
    <property type="evidence" value="ECO:0007669"/>
    <property type="project" value="InterPro"/>
</dbReference>
<organism evidence="3 4">
    <name type="scientific">Cinnamomum micranthum f. kanehirae</name>
    <dbReference type="NCBI Taxonomy" id="337451"/>
    <lineage>
        <taxon>Eukaryota</taxon>
        <taxon>Viridiplantae</taxon>
        <taxon>Streptophyta</taxon>
        <taxon>Embryophyta</taxon>
        <taxon>Tracheophyta</taxon>
        <taxon>Spermatophyta</taxon>
        <taxon>Magnoliopsida</taxon>
        <taxon>Magnoliidae</taxon>
        <taxon>Laurales</taxon>
        <taxon>Lauraceae</taxon>
        <taxon>Cinnamomum</taxon>
    </lineage>
</organism>
<evidence type="ECO:0000256" key="1">
    <source>
        <dbReference type="SAM" id="MobiDB-lite"/>
    </source>
</evidence>
<dbReference type="InterPro" id="IPR036361">
    <property type="entry name" value="SAP_dom_sf"/>
</dbReference>
<dbReference type="PANTHER" id="PTHR47031">
    <property type="entry name" value="SAP DNA-BINDING DOMAIN-CONTAINING PROTEIN"/>
    <property type="match status" value="1"/>
</dbReference>
<feature type="compositionally biased region" description="Low complexity" evidence="1">
    <location>
        <begin position="557"/>
        <end position="573"/>
    </location>
</feature>
<reference evidence="3 4" key="1">
    <citation type="journal article" date="2019" name="Nat. Plants">
        <title>Stout camphor tree genome fills gaps in understanding of flowering plant genome evolution.</title>
        <authorList>
            <person name="Chaw S.M."/>
            <person name="Liu Y.C."/>
            <person name="Wu Y.W."/>
            <person name="Wang H.Y."/>
            <person name="Lin C.I."/>
            <person name="Wu C.S."/>
            <person name="Ke H.M."/>
            <person name="Chang L.Y."/>
            <person name="Hsu C.Y."/>
            <person name="Yang H.T."/>
            <person name="Sudianto E."/>
            <person name="Hsu M.H."/>
            <person name="Wu K.P."/>
            <person name="Wang L.N."/>
            <person name="Leebens-Mack J.H."/>
            <person name="Tsai I.J."/>
        </authorList>
    </citation>
    <scope>NUCLEOTIDE SEQUENCE [LARGE SCALE GENOMIC DNA]</scope>
    <source>
        <strain evidence="4">cv. Chaw 1501</strain>
        <tissue evidence="3">Young leaves</tissue>
    </source>
</reference>
<dbReference type="InterPro" id="IPR032552">
    <property type="entry name" value="RSB_motif"/>
</dbReference>
<dbReference type="InterPro" id="IPR003034">
    <property type="entry name" value="SAP_dom"/>
</dbReference>
<dbReference type="PANTHER" id="PTHR47031:SF3">
    <property type="entry name" value="SAP DOMAIN-CONTAINING PROTEIN"/>
    <property type="match status" value="1"/>
</dbReference>
<proteinExistence type="predicted"/>
<dbReference type="InterPro" id="IPR034257">
    <property type="entry name" value="Acinus_RRM"/>
</dbReference>
<dbReference type="STRING" id="337451.A0A443PQP3"/>
<evidence type="ECO:0000313" key="4">
    <source>
        <dbReference type="Proteomes" id="UP000283530"/>
    </source>
</evidence>
<feature type="region of interest" description="Disordered" evidence="1">
    <location>
        <begin position="115"/>
        <end position="137"/>
    </location>
</feature>
<feature type="region of interest" description="Disordered" evidence="1">
    <location>
        <begin position="180"/>
        <end position="200"/>
    </location>
</feature>
<dbReference type="InterPro" id="IPR035979">
    <property type="entry name" value="RBD_domain_sf"/>
</dbReference>
<feature type="region of interest" description="Disordered" evidence="1">
    <location>
        <begin position="544"/>
        <end position="623"/>
    </location>
</feature>
<gene>
    <name evidence="3" type="ORF">CKAN_02227700</name>
</gene>
<dbReference type="Pfam" id="PF02037">
    <property type="entry name" value="SAP"/>
    <property type="match status" value="1"/>
</dbReference>
<dbReference type="OrthoDB" id="5348404at2759"/>
<dbReference type="EMBL" id="QPKB01000009">
    <property type="protein sequence ID" value="RWR93045.1"/>
    <property type="molecule type" value="Genomic_DNA"/>
</dbReference>
<dbReference type="PROSITE" id="PS50800">
    <property type="entry name" value="SAP"/>
    <property type="match status" value="1"/>
</dbReference>